<sequence>MKQQLLAVIDALEDLQATGRYTVMYSVAGHVHDFDVAIYCGKWYKGASPMFRQSIYTDRPLCRQYGGIGKLDLYELEAFVRRLLRAVTSNNA</sequence>
<comment type="caution">
    <text evidence="1">The sequence shown here is derived from an EMBL/GenBank/DDBJ whole genome shotgun (WGS) entry which is preliminary data.</text>
</comment>
<accession>A0ABR4YHG4</accession>
<evidence type="ECO:0000313" key="1">
    <source>
        <dbReference type="EMBL" id="KHE40398.1"/>
    </source>
</evidence>
<gene>
    <name evidence="1" type="ORF">LG35_09965</name>
</gene>
<protein>
    <submittedName>
        <fullName evidence="1">Uncharacterized protein</fullName>
    </submittedName>
</protein>
<evidence type="ECO:0000313" key="2">
    <source>
        <dbReference type="Proteomes" id="UP000030889"/>
    </source>
</evidence>
<keyword evidence="2" id="KW-1185">Reference proteome</keyword>
<dbReference type="Proteomes" id="UP000030889">
    <property type="component" value="Unassembled WGS sequence"/>
</dbReference>
<name>A0ABR4YHG4_9BACT</name>
<reference evidence="1 2" key="1">
    <citation type="submission" date="2014-09" db="EMBL/GenBank/DDBJ databases">
        <title>Alistipes sp. 627, sp. nov., a novel member of the family Rikenellaceae isolated from human faeces.</title>
        <authorList>
            <person name="Shkoporov A.N."/>
            <person name="Chaplin A.V."/>
            <person name="Motuzova O.V."/>
            <person name="Kafarskaia L.I."/>
            <person name="Khokhlova E.V."/>
            <person name="Efimov B.A."/>
        </authorList>
    </citation>
    <scope>NUCLEOTIDE SEQUENCE [LARGE SCALE GENOMIC DNA]</scope>
    <source>
        <strain evidence="1 2">627</strain>
    </source>
</reference>
<organism evidence="1 2">
    <name type="scientific">Alistipes inops</name>
    <dbReference type="NCBI Taxonomy" id="1501391"/>
    <lineage>
        <taxon>Bacteria</taxon>
        <taxon>Pseudomonadati</taxon>
        <taxon>Bacteroidota</taxon>
        <taxon>Bacteroidia</taxon>
        <taxon>Bacteroidales</taxon>
        <taxon>Rikenellaceae</taxon>
        <taxon>Alistipes</taxon>
    </lineage>
</organism>
<dbReference type="EMBL" id="JRGF01000023">
    <property type="protein sequence ID" value="KHE40398.1"/>
    <property type="molecule type" value="Genomic_DNA"/>
</dbReference>
<proteinExistence type="predicted"/>
<dbReference type="RefSeq" id="WP_035474427.1">
    <property type="nucleotide sequence ID" value="NZ_JRGF01000023.1"/>
</dbReference>